<dbReference type="InterPro" id="IPR005482">
    <property type="entry name" value="Biotin_COase_C"/>
</dbReference>
<dbReference type="InterPro" id="IPR005481">
    <property type="entry name" value="BC-like_N"/>
</dbReference>
<dbReference type="Pfam" id="PF02785">
    <property type="entry name" value="Biotin_carb_C"/>
    <property type="match status" value="1"/>
</dbReference>
<evidence type="ECO:0000313" key="22">
    <source>
        <dbReference type="EMBL" id="MBE1236071.1"/>
    </source>
</evidence>
<evidence type="ECO:0000256" key="10">
    <source>
        <dbReference type="ARBA" id="ARBA00022832"/>
    </source>
</evidence>
<dbReference type="NCBIfam" id="NF006367">
    <property type="entry name" value="PRK08591.1"/>
    <property type="match status" value="1"/>
</dbReference>
<dbReference type="Gene3D" id="3.30.470.20">
    <property type="entry name" value="ATP-grasp fold, B domain"/>
    <property type="match status" value="1"/>
</dbReference>
<keyword evidence="7 19" id="KW-0436">Ligase</keyword>
<evidence type="ECO:0000256" key="1">
    <source>
        <dbReference type="ARBA" id="ARBA00003761"/>
    </source>
</evidence>
<evidence type="ECO:0000256" key="12">
    <source>
        <dbReference type="ARBA" id="ARBA00022842"/>
    </source>
</evidence>
<comment type="subunit">
    <text evidence="3 19">Acetyl-CoA carboxylase is a heterohexamer of biotin carboxyl carrier protein, biotin carboxylase and the two subunits of carboxyl transferase in a 2:2 complex.</text>
</comment>
<evidence type="ECO:0000256" key="16">
    <source>
        <dbReference type="ARBA" id="ARBA00033786"/>
    </source>
</evidence>
<dbReference type="Pfam" id="PF00289">
    <property type="entry name" value="Biotin_carb_N"/>
    <property type="match status" value="1"/>
</dbReference>
<dbReference type="PROSITE" id="PS00867">
    <property type="entry name" value="CPSASE_2"/>
    <property type="match status" value="1"/>
</dbReference>
<feature type="domain" description="Biotin carboxylation" evidence="21">
    <location>
        <begin position="1"/>
        <end position="444"/>
    </location>
</feature>
<evidence type="ECO:0000256" key="17">
    <source>
        <dbReference type="ARBA" id="ARBA00048600"/>
    </source>
</evidence>
<evidence type="ECO:0000313" key="23">
    <source>
        <dbReference type="Proteomes" id="UP000631034"/>
    </source>
</evidence>
<feature type="domain" description="ATP-grasp" evidence="20">
    <location>
        <begin position="120"/>
        <end position="316"/>
    </location>
</feature>
<keyword evidence="23" id="KW-1185">Reference proteome</keyword>
<evidence type="ECO:0000256" key="13">
    <source>
        <dbReference type="ARBA" id="ARBA00023098"/>
    </source>
</evidence>
<sequence>MFEKVLIANRGEIALRIHRACRELGIRTVAVHSTADSEAMHVRLADESVCIGPPSSRESYLNPAAILSAATITGVDAIHPGYGFLSENADFAEMVEAHGFAFIGPTPEIIRMMGDKIQAKRAAIKAGLPVVPGSDGAVRSEAEARELAREFGYPILFKATAGGGGRGMKVATCDEEIDEAFRTARAEAGAAFGNPDVYMEKFLGAPRHIEIQVLGDNHGGAVHLGERDCSLQRKHQKVLEEARSPALNETERTRIGEIARKAVVHLGYTNAGTMEFLYENGEFYFIEMNTRLQVEHPVTEMITGIDLVREQIRIASGAPLGYTQEDIRFYGHAIECRINAEDPETFAPSPGRVTDFHQPGGMGVRVDSGLYQGVRIPPYYDSMIAKLIVHGATRNECLMRLRCALDEFVIEGIKTTLPLHRKLMGSPDFLDGAYDIHWLERFVDGG</sequence>
<dbReference type="PROSITE" id="PS50975">
    <property type="entry name" value="ATP_GRASP"/>
    <property type="match status" value="1"/>
</dbReference>
<evidence type="ECO:0000256" key="18">
    <source>
        <dbReference type="PROSITE-ProRule" id="PRU00409"/>
    </source>
</evidence>
<evidence type="ECO:0000256" key="2">
    <source>
        <dbReference type="ARBA" id="ARBA00004956"/>
    </source>
</evidence>
<keyword evidence="14 19" id="KW-0275">Fatty acid biosynthesis</keyword>
<dbReference type="Gene3D" id="3.30.1490.20">
    <property type="entry name" value="ATP-grasp fold, A domain"/>
    <property type="match status" value="1"/>
</dbReference>
<name>A0A8J6YMK7_9PROT</name>
<keyword evidence="10 19" id="KW-0276">Fatty acid metabolism</keyword>
<evidence type="ECO:0000256" key="3">
    <source>
        <dbReference type="ARBA" id="ARBA00011750"/>
    </source>
</evidence>
<evidence type="ECO:0000256" key="14">
    <source>
        <dbReference type="ARBA" id="ARBA00023160"/>
    </source>
</evidence>
<dbReference type="GO" id="GO:0006633">
    <property type="term" value="P:fatty acid biosynthetic process"/>
    <property type="evidence" value="ECO:0007669"/>
    <property type="project" value="UniProtKB-KW"/>
</dbReference>
<keyword evidence="6 19" id="KW-0444">Lipid biosynthesis</keyword>
<dbReference type="InterPro" id="IPR051602">
    <property type="entry name" value="ACC_Biotin_Carboxylase"/>
</dbReference>
<dbReference type="SUPFAM" id="SSF52440">
    <property type="entry name" value="PreATP-grasp domain"/>
    <property type="match status" value="1"/>
</dbReference>
<dbReference type="InterPro" id="IPR005479">
    <property type="entry name" value="CPAse_ATP-bd"/>
</dbReference>
<dbReference type="Gene3D" id="3.40.50.20">
    <property type="match status" value="1"/>
</dbReference>
<dbReference type="PROSITE" id="PS50979">
    <property type="entry name" value="BC"/>
    <property type="match status" value="1"/>
</dbReference>
<keyword evidence="13 19" id="KW-0443">Lipid metabolism</keyword>
<keyword evidence="15 19" id="KW-0092">Biotin</keyword>
<dbReference type="PANTHER" id="PTHR48095">
    <property type="entry name" value="PYRUVATE CARBOXYLASE SUBUNIT A"/>
    <property type="match status" value="1"/>
</dbReference>
<dbReference type="Proteomes" id="UP000631034">
    <property type="component" value="Unassembled WGS sequence"/>
</dbReference>
<evidence type="ECO:0000256" key="15">
    <source>
        <dbReference type="ARBA" id="ARBA00023267"/>
    </source>
</evidence>
<gene>
    <name evidence="22" type="primary">accC</name>
    <name evidence="22" type="ORF">IHV25_00150</name>
</gene>
<proteinExistence type="predicted"/>
<comment type="catalytic activity">
    <reaction evidence="17 19">
        <text>N(6)-biotinyl-L-lysyl-[protein] + hydrogencarbonate + ATP = N(6)-carboxybiotinyl-L-lysyl-[protein] + ADP + phosphate + H(+)</text>
        <dbReference type="Rhea" id="RHEA:13501"/>
        <dbReference type="Rhea" id="RHEA-COMP:10505"/>
        <dbReference type="Rhea" id="RHEA-COMP:10506"/>
        <dbReference type="ChEBI" id="CHEBI:15378"/>
        <dbReference type="ChEBI" id="CHEBI:17544"/>
        <dbReference type="ChEBI" id="CHEBI:30616"/>
        <dbReference type="ChEBI" id="CHEBI:43474"/>
        <dbReference type="ChEBI" id="CHEBI:83144"/>
        <dbReference type="ChEBI" id="CHEBI:83145"/>
        <dbReference type="ChEBI" id="CHEBI:456216"/>
        <dbReference type="EC" id="6.3.4.14"/>
    </reaction>
</comment>
<reference evidence="22" key="1">
    <citation type="submission" date="2020-10" db="EMBL/GenBank/DDBJ databases">
        <title>Genome sequence of the unusual species of purple photosynthetic bacteria, Phaeovibrio sulfidiphilus DSM 23193, type strain.</title>
        <authorList>
            <person name="Kyndt J.A."/>
            <person name="Meyer T.E."/>
        </authorList>
    </citation>
    <scope>NUCLEOTIDE SEQUENCE</scope>
    <source>
        <strain evidence="22">DSM 23193</strain>
    </source>
</reference>
<dbReference type="InterPro" id="IPR011764">
    <property type="entry name" value="Biotin_carboxylation_dom"/>
</dbReference>
<dbReference type="InterPro" id="IPR004549">
    <property type="entry name" value="Acetyl_CoA_COase_biotin_COase"/>
</dbReference>
<evidence type="ECO:0000259" key="20">
    <source>
        <dbReference type="PROSITE" id="PS50975"/>
    </source>
</evidence>
<comment type="function">
    <text evidence="1 19">This protein is a component of the acetyl coenzyme A carboxylase complex; first, biotin carboxylase catalyzes the carboxylation of the carrier protein and then the transcarboxylase transfers the carboxyl group to form malonyl-CoA.</text>
</comment>
<dbReference type="UniPathway" id="UPA00655">
    <property type="reaction ID" value="UER00711"/>
</dbReference>
<keyword evidence="11 18" id="KW-0067">ATP-binding</keyword>
<dbReference type="SMART" id="SM00878">
    <property type="entry name" value="Biotin_carb_C"/>
    <property type="match status" value="1"/>
</dbReference>
<dbReference type="Pfam" id="PF02786">
    <property type="entry name" value="CPSase_L_D2"/>
    <property type="match status" value="1"/>
</dbReference>
<dbReference type="PANTHER" id="PTHR48095:SF2">
    <property type="entry name" value="BIOTIN CARBOXYLASE, CHLOROPLASTIC"/>
    <property type="match status" value="1"/>
</dbReference>
<dbReference type="GO" id="GO:2001295">
    <property type="term" value="P:malonyl-CoA biosynthetic process"/>
    <property type="evidence" value="ECO:0007669"/>
    <property type="project" value="UniProtKB-UniPathway"/>
</dbReference>
<dbReference type="InterPro" id="IPR013815">
    <property type="entry name" value="ATP_grasp_subdomain_1"/>
</dbReference>
<dbReference type="EC" id="6.3.4.14" evidence="4 19"/>
<evidence type="ECO:0000256" key="11">
    <source>
        <dbReference type="ARBA" id="ARBA00022840"/>
    </source>
</evidence>
<evidence type="ECO:0000256" key="5">
    <source>
        <dbReference type="ARBA" id="ARBA00017242"/>
    </source>
</evidence>
<comment type="caution">
    <text evidence="22">The sequence shown here is derived from an EMBL/GenBank/DDBJ whole genome shotgun (WGS) entry which is preliminary data.</text>
</comment>
<dbReference type="EMBL" id="JACZHT010000001">
    <property type="protein sequence ID" value="MBE1236071.1"/>
    <property type="molecule type" value="Genomic_DNA"/>
</dbReference>
<dbReference type="GO" id="GO:0004075">
    <property type="term" value="F:biotin carboxylase activity"/>
    <property type="evidence" value="ECO:0007669"/>
    <property type="project" value="UniProtKB-EC"/>
</dbReference>
<dbReference type="SUPFAM" id="SSF51246">
    <property type="entry name" value="Rudiment single hybrid motif"/>
    <property type="match status" value="1"/>
</dbReference>
<evidence type="ECO:0000256" key="4">
    <source>
        <dbReference type="ARBA" id="ARBA00013263"/>
    </source>
</evidence>
<accession>A0A8J6YMK7</accession>
<keyword evidence="9 18" id="KW-0547">Nucleotide-binding</keyword>
<protein>
    <recommendedName>
        <fullName evidence="5 19">Biotin carboxylase</fullName>
        <ecNumber evidence="4 19">6.3.4.14</ecNumber>
    </recommendedName>
    <alternativeName>
        <fullName evidence="16 19">Acetyl-coenzyme A carboxylase biotin carboxylase subunit A</fullName>
    </alternativeName>
</protein>
<dbReference type="SUPFAM" id="SSF56059">
    <property type="entry name" value="Glutathione synthetase ATP-binding domain-like"/>
    <property type="match status" value="1"/>
</dbReference>
<dbReference type="InterPro" id="IPR016185">
    <property type="entry name" value="PreATP-grasp_dom_sf"/>
</dbReference>
<dbReference type="RefSeq" id="WP_192532958.1">
    <property type="nucleotide sequence ID" value="NZ_JACZHT010000001.1"/>
</dbReference>
<dbReference type="GO" id="GO:0046872">
    <property type="term" value="F:metal ion binding"/>
    <property type="evidence" value="ECO:0007669"/>
    <property type="project" value="UniProtKB-KW"/>
</dbReference>
<dbReference type="InterPro" id="IPR011761">
    <property type="entry name" value="ATP-grasp"/>
</dbReference>
<dbReference type="FunFam" id="3.30.1490.20:FF:000018">
    <property type="entry name" value="Biotin carboxylase"/>
    <property type="match status" value="1"/>
</dbReference>
<comment type="pathway">
    <text evidence="2 19">Lipid metabolism; malonyl-CoA biosynthesis; malonyl-CoA from acetyl-CoA: step 1/1.</text>
</comment>
<evidence type="ECO:0000256" key="8">
    <source>
        <dbReference type="ARBA" id="ARBA00022723"/>
    </source>
</evidence>
<dbReference type="GO" id="GO:0005524">
    <property type="term" value="F:ATP binding"/>
    <property type="evidence" value="ECO:0007669"/>
    <property type="project" value="UniProtKB-UniRule"/>
</dbReference>
<organism evidence="22 23">
    <name type="scientific">Phaeovibrio sulfidiphilus</name>
    <dbReference type="NCBI Taxonomy" id="1220600"/>
    <lineage>
        <taxon>Bacteria</taxon>
        <taxon>Pseudomonadati</taxon>
        <taxon>Pseudomonadota</taxon>
        <taxon>Alphaproteobacteria</taxon>
        <taxon>Rhodospirillales</taxon>
        <taxon>Rhodospirillaceae</taxon>
        <taxon>Phaeovibrio</taxon>
    </lineage>
</organism>
<keyword evidence="12" id="KW-0460">Magnesium</keyword>
<keyword evidence="8" id="KW-0479">Metal-binding</keyword>
<evidence type="ECO:0000256" key="19">
    <source>
        <dbReference type="RuleBase" id="RU365063"/>
    </source>
</evidence>
<evidence type="ECO:0000256" key="7">
    <source>
        <dbReference type="ARBA" id="ARBA00022598"/>
    </source>
</evidence>
<dbReference type="AlphaFoldDB" id="A0A8J6YMK7"/>
<dbReference type="NCBIfam" id="TIGR00514">
    <property type="entry name" value="accC"/>
    <property type="match status" value="1"/>
</dbReference>
<dbReference type="InterPro" id="IPR011054">
    <property type="entry name" value="Rudment_hybrid_motif"/>
</dbReference>
<evidence type="ECO:0000256" key="6">
    <source>
        <dbReference type="ARBA" id="ARBA00022516"/>
    </source>
</evidence>
<dbReference type="FunFam" id="3.40.50.20:FF:000010">
    <property type="entry name" value="Propionyl-CoA carboxylase subunit alpha"/>
    <property type="match status" value="1"/>
</dbReference>
<evidence type="ECO:0000259" key="21">
    <source>
        <dbReference type="PROSITE" id="PS50979"/>
    </source>
</evidence>
<evidence type="ECO:0000256" key="9">
    <source>
        <dbReference type="ARBA" id="ARBA00022741"/>
    </source>
</evidence>